<evidence type="ECO:0000313" key="2">
    <source>
        <dbReference type="Proteomes" id="UP000233837"/>
    </source>
</evidence>
<keyword evidence="2" id="KW-1185">Reference proteome</keyword>
<proteinExistence type="predicted"/>
<dbReference type="EMBL" id="KZ502880">
    <property type="protein sequence ID" value="PKU71326.1"/>
    <property type="molecule type" value="Genomic_DNA"/>
</dbReference>
<dbReference type="Proteomes" id="UP000233837">
    <property type="component" value="Unassembled WGS sequence"/>
</dbReference>
<evidence type="ECO:0000313" key="1">
    <source>
        <dbReference type="EMBL" id="PKU71326.1"/>
    </source>
</evidence>
<protein>
    <submittedName>
        <fullName evidence="1">Uncharacterized protein</fullName>
    </submittedName>
</protein>
<dbReference type="PANTHER" id="PTHR33384:SF1">
    <property type="entry name" value="EXPRESSED PROTEIN"/>
    <property type="match status" value="1"/>
</dbReference>
<reference evidence="1 2" key="2">
    <citation type="journal article" date="2017" name="Nature">
        <title>The Apostasia genome and the evolution of orchids.</title>
        <authorList>
            <person name="Zhang G.Q."/>
            <person name="Liu K.W."/>
            <person name="Li Z."/>
            <person name="Lohaus R."/>
            <person name="Hsiao Y.Y."/>
            <person name="Niu S.C."/>
            <person name="Wang J.Y."/>
            <person name="Lin Y.C."/>
            <person name="Xu Q."/>
            <person name="Chen L.J."/>
            <person name="Yoshida K."/>
            <person name="Fujiwara S."/>
            <person name="Wang Z.W."/>
            <person name="Zhang Y.Q."/>
            <person name="Mitsuda N."/>
            <person name="Wang M."/>
            <person name="Liu G.H."/>
            <person name="Pecoraro L."/>
            <person name="Huang H.X."/>
            <person name="Xiao X.J."/>
            <person name="Lin M."/>
            <person name="Wu X.Y."/>
            <person name="Wu W.L."/>
            <person name="Chen Y.Y."/>
            <person name="Chang S.B."/>
            <person name="Sakamoto S."/>
            <person name="Ohme-Takagi M."/>
            <person name="Yagi M."/>
            <person name="Zeng S.J."/>
            <person name="Shen C.Y."/>
            <person name="Yeh C.M."/>
            <person name="Luo Y.B."/>
            <person name="Tsai W.C."/>
            <person name="Van de Peer Y."/>
            <person name="Liu Z.J."/>
        </authorList>
    </citation>
    <scope>NUCLEOTIDE SEQUENCE [LARGE SCALE GENOMIC DNA]</scope>
    <source>
        <tissue evidence="1">The whole plant</tissue>
    </source>
</reference>
<dbReference type="OrthoDB" id="748203at2759"/>
<dbReference type="AlphaFoldDB" id="A0A2I0W6P9"/>
<dbReference type="PANTHER" id="PTHR33384">
    <property type="entry name" value="EXPRESSED PROTEIN"/>
    <property type="match status" value="1"/>
</dbReference>
<name>A0A2I0W6P9_9ASPA</name>
<gene>
    <name evidence="1" type="ORF">MA16_Dca023424</name>
</gene>
<reference evidence="1 2" key="1">
    <citation type="journal article" date="2016" name="Sci. Rep.">
        <title>The Dendrobium catenatum Lindl. genome sequence provides insights into polysaccharide synthase, floral development and adaptive evolution.</title>
        <authorList>
            <person name="Zhang G.Q."/>
            <person name="Xu Q."/>
            <person name="Bian C."/>
            <person name="Tsai W.C."/>
            <person name="Yeh C.M."/>
            <person name="Liu K.W."/>
            <person name="Yoshida K."/>
            <person name="Zhang L.S."/>
            <person name="Chang S.B."/>
            <person name="Chen F."/>
            <person name="Shi Y."/>
            <person name="Su Y.Y."/>
            <person name="Zhang Y.Q."/>
            <person name="Chen L.J."/>
            <person name="Yin Y."/>
            <person name="Lin M."/>
            <person name="Huang H."/>
            <person name="Deng H."/>
            <person name="Wang Z.W."/>
            <person name="Zhu S.L."/>
            <person name="Zhao X."/>
            <person name="Deng C."/>
            <person name="Niu S.C."/>
            <person name="Huang J."/>
            <person name="Wang M."/>
            <person name="Liu G.H."/>
            <person name="Yang H.J."/>
            <person name="Xiao X.J."/>
            <person name="Hsiao Y.Y."/>
            <person name="Wu W.L."/>
            <person name="Chen Y.Y."/>
            <person name="Mitsuda N."/>
            <person name="Ohme-Takagi M."/>
            <person name="Luo Y.B."/>
            <person name="Van de Peer Y."/>
            <person name="Liu Z.J."/>
        </authorList>
    </citation>
    <scope>NUCLEOTIDE SEQUENCE [LARGE SCALE GENOMIC DNA]</scope>
    <source>
        <tissue evidence="1">The whole plant</tissue>
    </source>
</reference>
<accession>A0A2I0W6P9</accession>
<organism evidence="1 2">
    <name type="scientific">Dendrobium catenatum</name>
    <dbReference type="NCBI Taxonomy" id="906689"/>
    <lineage>
        <taxon>Eukaryota</taxon>
        <taxon>Viridiplantae</taxon>
        <taxon>Streptophyta</taxon>
        <taxon>Embryophyta</taxon>
        <taxon>Tracheophyta</taxon>
        <taxon>Spermatophyta</taxon>
        <taxon>Magnoliopsida</taxon>
        <taxon>Liliopsida</taxon>
        <taxon>Asparagales</taxon>
        <taxon>Orchidaceae</taxon>
        <taxon>Epidendroideae</taxon>
        <taxon>Malaxideae</taxon>
        <taxon>Dendrobiinae</taxon>
        <taxon>Dendrobium</taxon>
    </lineage>
</organism>
<sequence length="136" mass="14579">MANRCSIQQNGYCAAGDRPVICPKPRRFFSPADASDPKSANHLLDALFPKLSDPAPLFLCGSPPTRSNNPMVHDVRFGEAIPLAPTPIASAGIGSGSVKNVCTRIRYGIMPAAVRIEGFDCLDRERTRSRGIQAVA</sequence>